<feature type="transmembrane region" description="Helical" evidence="6">
    <location>
        <begin position="336"/>
        <end position="354"/>
    </location>
</feature>
<evidence type="ECO:0000256" key="2">
    <source>
        <dbReference type="ARBA" id="ARBA00022475"/>
    </source>
</evidence>
<dbReference type="GO" id="GO:0005886">
    <property type="term" value="C:plasma membrane"/>
    <property type="evidence" value="ECO:0007669"/>
    <property type="project" value="UniProtKB-SubCell"/>
</dbReference>
<keyword evidence="2" id="KW-1003">Cell membrane</keyword>
<reference evidence="7 8" key="1">
    <citation type="journal article" date="2019" name="Int. J. Syst. Evol. Microbiol.">
        <title>The Global Catalogue of Microorganisms (GCM) 10K type strain sequencing project: providing services to taxonomists for standard genome sequencing and annotation.</title>
        <authorList>
            <consortium name="The Broad Institute Genomics Platform"/>
            <consortium name="The Broad Institute Genome Sequencing Center for Infectious Disease"/>
            <person name="Wu L."/>
            <person name="Ma J."/>
        </authorList>
    </citation>
    <scope>NUCLEOTIDE SEQUENCE [LARGE SCALE GENOMIC DNA]</scope>
    <source>
        <strain evidence="7 8">CGMCC 1.10390</strain>
    </source>
</reference>
<feature type="transmembrane region" description="Helical" evidence="6">
    <location>
        <begin position="82"/>
        <end position="101"/>
    </location>
</feature>
<evidence type="ECO:0000256" key="4">
    <source>
        <dbReference type="ARBA" id="ARBA00022989"/>
    </source>
</evidence>
<proteinExistence type="predicted"/>
<keyword evidence="5 6" id="KW-0472">Membrane</keyword>
<dbReference type="PANTHER" id="PTHR30482:SF17">
    <property type="entry name" value="ABC TRANSPORTER ATP-BINDING PROTEIN"/>
    <property type="match status" value="1"/>
</dbReference>
<dbReference type="Pfam" id="PF02653">
    <property type="entry name" value="BPD_transp_2"/>
    <property type="match status" value="1"/>
</dbReference>
<dbReference type="RefSeq" id="WP_256400740.1">
    <property type="nucleotide sequence ID" value="NZ_JANHJR010000003.1"/>
</dbReference>
<keyword evidence="4 6" id="KW-1133">Transmembrane helix</keyword>
<dbReference type="Proteomes" id="UP001597034">
    <property type="component" value="Unassembled WGS sequence"/>
</dbReference>
<name>A0ABD6DN65_9EURY</name>
<evidence type="ECO:0000256" key="5">
    <source>
        <dbReference type="ARBA" id="ARBA00023136"/>
    </source>
</evidence>
<feature type="transmembrane region" description="Helical" evidence="6">
    <location>
        <begin position="107"/>
        <end position="126"/>
    </location>
</feature>
<accession>A0ABD6DN65</accession>
<evidence type="ECO:0000313" key="8">
    <source>
        <dbReference type="Proteomes" id="UP001597034"/>
    </source>
</evidence>
<dbReference type="InterPro" id="IPR001851">
    <property type="entry name" value="ABC_transp_permease"/>
</dbReference>
<feature type="transmembrane region" description="Helical" evidence="6">
    <location>
        <begin position="193"/>
        <end position="212"/>
    </location>
</feature>
<evidence type="ECO:0000256" key="3">
    <source>
        <dbReference type="ARBA" id="ARBA00022692"/>
    </source>
</evidence>
<feature type="transmembrane region" description="Helical" evidence="6">
    <location>
        <begin position="48"/>
        <end position="70"/>
    </location>
</feature>
<keyword evidence="3 6" id="KW-0812">Transmembrane</keyword>
<gene>
    <name evidence="7" type="ORF">ACFSBL_16035</name>
</gene>
<protein>
    <submittedName>
        <fullName evidence="7">Branched-chain amino acid ABC transporter permease</fullName>
    </submittedName>
</protein>
<dbReference type="AlphaFoldDB" id="A0ABD6DN65"/>
<dbReference type="InterPro" id="IPR043428">
    <property type="entry name" value="LivM-like"/>
</dbReference>
<keyword evidence="8" id="KW-1185">Reference proteome</keyword>
<feature type="transmembrane region" description="Helical" evidence="6">
    <location>
        <begin position="242"/>
        <end position="260"/>
    </location>
</feature>
<dbReference type="EMBL" id="JBHUDO010000003">
    <property type="protein sequence ID" value="MFD1647200.1"/>
    <property type="molecule type" value="Genomic_DNA"/>
</dbReference>
<dbReference type="PANTHER" id="PTHR30482">
    <property type="entry name" value="HIGH-AFFINITY BRANCHED-CHAIN AMINO ACID TRANSPORT SYSTEM PERMEASE"/>
    <property type="match status" value="1"/>
</dbReference>
<evidence type="ECO:0000313" key="7">
    <source>
        <dbReference type="EMBL" id="MFD1647200.1"/>
    </source>
</evidence>
<comment type="caution">
    <text evidence="7">The sequence shown here is derived from an EMBL/GenBank/DDBJ whole genome shotgun (WGS) entry which is preliminary data.</text>
</comment>
<feature type="transmembrane region" description="Helical" evidence="6">
    <location>
        <begin position="280"/>
        <end position="301"/>
    </location>
</feature>
<organism evidence="7 8">
    <name type="scientific">Haloarchaeobius litoreus</name>
    <dbReference type="NCBI Taxonomy" id="755306"/>
    <lineage>
        <taxon>Archaea</taxon>
        <taxon>Methanobacteriati</taxon>
        <taxon>Methanobacteriota</taxon>
        <taxon>Stenosarchaea group</taxon>
        <taxon>Halobacteria</taxon>
        <taxon>Halobacteriales</taxon>
        <taxon>Halorubellaceae</taxon>
        <taxon>Haloarchaeobius</taxon>
    </lineage>
</organism>
<evidence type="ECO:0000256" key="1">
    <source>
        <dbReference type="ARBA" id="ARBA00004651"/>
    </source>
</evidence>
<evidence type="ECO:0000256" key="6">
    <source>
        <dbReference type="SAM" id="Phobius"/>
    </source>
</evidence>
<feature type="transmembrane region" description="Helical" evidence="6">
    <location>
        <begin position="25"/>
        <end position="42"/>
    </location>
</feature>
<sequence>MSGETATGGGSTETLDRARALFWRYRVPLGLVLVVLLLRPVISHPLLLGYEAVAATILIWMVFVAAFNLLFGYAGLLSFGHAMFLGFGMYAAAIGVSGRAGAPELPFPVAAAIGIGVAATVGYLLGRLTVEKGEIYFAFLTLAVAQAVEFTANRNPLNLTGGSNGVTQNVLPSWIESTRGQLVVVFGGLEVDWYWFVSVVFLVAMLALWQIVRSPFGRSLIAIRENGDLARAMGIDTTRYKVQAFTISAAFSALAGSVLMVDRYGASQETLSVITSGDTVLMAVLGGVRYFFGPIAGVFVWQFAEEFLNEFEVLHLGFASVDLSGVLTHWHFFLGALFVVIVVVAPLEGIWGYLRDWMRGLYGRLKGVAE</sequence>
<dbReference type="CDD" id="cd06581">
    <property type="entry name" value="TM_PBP1_LivM_like"/>
    <property type="match status" value="1"/>
</dbReference>
<comment type="subcellular location">
    <subcellularLocation>
        <location evidence="1">Cell membrane</location>
        <topology evidence="1">Multi-pass membrane protein</topology>
    </subcellularLocation>
</comment>